<organism evidence="3 4">
    <name type="scientific">Geodermatophilus obscurus (strain ATCC 25078 / DSM 43160 / JCM 3152 / CCUG 61914 / KCC A-0152 / KCTC 9177 / NBRC 13315 / NRRL B-3577 / G-20)</name>
    <dbReference type="NCBI Taxonomy" id="526225"/>
    <lineage>
        <taxon>Bacteria</taxon>
        <taxon>Bacillati</taxon>
        <taxon>Actinomycetota</taxon>
        <taxon>Actinomycetes</taxon>
        <taxon>Geodermatophilales</taxon>
        <taxon>Geodermatophilaceae</taxon>
        <taxon>Geodermatophilus</taxon>
    </lineage>
</organism>
<gene>
    <name evidence="3" type="ordered locus">Gobs_3785</name>
</gene>
<dbReference type="InterPro" id="IPR003870">
    <property type="entry name" value="DUF222"/>
</dbReference>
<dbReference type="InterPro" id="IPR003615">
    <property type="entry name" value="HNH_nuc"/>
</dbReference>
<reference evidence="3 4" key="1">
    <citation type="journal article" date="2010" name="Stand. Genomic Sci.">
        <title>Complete genome sequence of Geodermatophilus obscurus type strain (G-20).</title>
        <authorList>
            <person name="Ivanova N."/>
            <person name="Sikorski J."/>
            <person name="Jando M."/>
            <person name="Munk C."/>
            <person name="Lapidus A."/>
            <person name="Glavina Del Rio T."/>
            <person name="Copeland A."/>
            <person name="Tice H."/>
            <person name="Cheng J.-F."/>
            <person name="Lucas S."/>
            <person name="Chen F."/>
            <person name="Nolan M."/>
            <person name="Bruce D."/>
            <person name="Goodwin L."/>
            <person name="Pitluck S."/>
            <person name="Mavromatis K."/>
            <person name="Mikhailova N."/>
            <person name="Pati A."/>
            <person name="Chen A."/>
            <person name="Palaniappan K."/>
            <person name="Land M."/>
            <person name="Hauser L."/>
            <person name="Chang Y.-J."/>
            <person name="Jeffries C.D."/>
            <person name="Meincke L."/>
            <person name="Brettin T."/>
            <person name="Detter J.C."/>
            <person name="Detter J.C."/>
            <person name="Rohde M."/>
            <person name="Goeker M."/>
            <person name="Bristow J."/>
            <person name="Eisen J.A."/>
            <person name="Markowitz V."/>
            <person name="Hugenholtz P."/>
            <person name="Kyrpides N.C."/>
            <person name="Klenk H.-P."/>
        </authorList>
    </citation>
    <scope>NUCLEOTIDE SEQUENCE [LARGE SCALE GENOMIC DNA]</scope>
    <source>
        <strain evidence="4">ATCC 25078 / DSM 43160 / JCM 3152 / KCC A-0152 / KCTC 9177 / NBRC 13315 / NRRL B-3577 / G-20</strain>
    </source>
</reference>
<sequence length="498" mass="53051">MRSAGPARTPLEAELVGRLLERPPTSARLPVGLLTRAEKAAELQRLQARKAMDAAYEAELVMGLADDTPDSLDPPPGHPGARKGSWAPDPELPGVSEFFTSELAVVLNCGRGTASHLAHRAWTYRGNLPATWAALADGVLDEPRAKVLADVLTHTTPAIARGIESRLLPEAPGLSTGRLRARALALLLELDTDAVDARRKDARRQADVRSYPSHLEGMSTLAADLPTPVSAECLDVVDRLAAMLKTDGDPRPIGELRAVVLADLIRRPWDTSRTPVTAQLTITAALDALAGRTDQPGEVNGQPITAAQLRELLIRLGALGLQTPEGGTVTLAVTDDGALVATTTLDQLRRLARRGCATHHEQDCGCPVLDRPAPTDAYPPTAAQDAFVTTRDRACRFPNCGQRVGWTDRDHVVPHADGGATDCANLCCLCRSHHRLKTHARGWRFAMDNDGALHVTTPSGVTRTTRPPGLRPSQPPGSTAAASTPPAVSISDDDPPPF</sequence>
<evidence type="ECO:0000313" key="3">
    <source>
        <dbReference type="EMBL" id="ADB76361.1"/>
    </source>
</evidence>
<dbReference type="AlphaFoldDB" id="D2SD12"/>
<evidence type="ECO:0000259" key="2">
    <source>
        <dbReference type="SMART" id="SM00507"/>
    </source>
</evidence>
<dbReference type="Gene3D" id="1.10.30.50">
    <property type="match status" value="1"/>
</dbReference>
<evidence type="ECO:0000313" key="4">
    <source>
        <dbReference type="Proteomes" id="UP000001382"/>
    </source>
</evidence>
<keyword evidence="4" id="KW-1185">Reference proteome</keyword>
<dbReference type="HOGENOM" id="CLU_520400_0_0_11"/>
<dbReference type="GO" id="GO:0004519">
    <property type="term" value="F:endonuclease activity"/>
    <property type="evidence" value="ECO:0007669"/>
    <property type="project" value="UniProtKB-KW"/>
</dbReference>
<dbReference type="Proteomes" id="UP000001382">
    <property type="component" value="Chromosome"/>
</dbReference>
<feature type="domain" description="HNH nuclease" evidence="2">
    <location>
        <begin position="383"/>
        <end position="435"/>
    </location>
</feature>
<dbReference type="STRING" id="526225.Gobs_3785"/>
<protein>
    <submittedName>
        <fullName evidence="3">HNH endonuclease</fullName>
    </submittedName>
</protein>
<keyword evidence="3" id="KW-0255">Endonuclease</keyword>
<keyword evidence="3" id="KW-0378">Hydrolase</keyword>
<dbReference type="CDD" id="cd00085">
    <property type="entry name" value="HNHc"/>
    <property type="match status" value="1"/>
</dbReference>
<dbReference type="eggNOG" id="COG1403">
    <property type="taxonomic scope" value="Bacteria"/>
</dbReference>
<evidence type="ECO:0000256" key="1">
    <source>
        <dbReference type="SAM" id="MobiDB-lite"/>
    </source>
</evidence>
<dbReference type="EMBL" id="CP001867">
    <property type="protein sequence ID" value="ADB76361.1"/>
    <property type="molecule type" value="Genomic_DNA"/>
</dbReference>
<reference evidence="4" key="2">
    <citation type="submission" date="2010-01" db="EMBL/GenBank/DDBJ databases">
        <title>The complete genome of Geodermatophilus obscurus DSM 43160.</title>
        <authorList>
            <consortium name="US DOE Joint Genome Institute (JGI-PGF)"/>
            <person name="Lucas S."/>
            <person name="Copeland A."/>
            <person name="Lapidus A."/>
            <person name="Glavina del Rio T."/>
            <person name="Dalin E."/>
            <person name="Tice H."/>
            <person name="Bruce D."/>
            <person name="Goodwin L."/>
            <person name="Pitluck S."/>
            <person name="Kyrpides N."/>
            <person name="Mavromatis K."/>
            <person name="Ivanova N."/>
            <person name="Munk A.C."/>
            <person name="Brettin T."/>
            <person name="Detter J.C."/>
            <person name="Han C."/>
            <person name="Larimer F."/>
            <person name="Land M."/>
            <person name="Hauser L."/>
            <person name="Markowitz V."/>
            <person name="Cheng J.-F."/>
            <person name="Hugenholtz P."/>
            <person name="Woyke T."/>
            <person name="Wu D."/>
            <person name="Jando M."/>
            <person name="Schneider S."/>
            <person name="Klenk H.-P."/>
            <person name="Eisen J.A."/>
        </authorList>
    </citation>
    <scope>NUCLEOTIDE SEQUENCE [LARGE SCALE GENOMIC DNA]</scope>
    <source>
        <strain evidence="4">ATCC 25078 / DSM 43160 / JCM 3152 / KCC A-0152 / KCTC 9177 / NBRC 13315 / NRRL B-3577 / G-20</strain>
    </source>
</reference>
<feature type="region of interest" description="Disordered" evidence="1">
    <location>
        <begin position="457"/>
        <end position="498"/>
    </location>
</feature>
<keyword evidence="3" id="KW-0540">Nuclease</keyword>
<accession>D2SD12</accession>
<name>D2SD12_GEOOG</name>
<dbReference type="KEGG" id="gob:Gobs_3785"/>
<feature type="compositionally biased region" description="Low complexity" evidence="1">
    <location>
        <begin position="476"/>
        <end position="490"/>
    </location>
</feature>
<dbReference type="Pfam" id="PF02720">
    <property type="entry name" value="DUF222"/>
    <property type="match status" value="1"/>
</dbReference>
<feature type="region of interest" description="Disordered" evidence="1">
    <location>
        <begin position="65"/>
        <end position="89"/>
    </location>
</feature>
<proteinExistence type="predicted"/>
<dbReference type="SMART" id="SM00507">
    <property type="entry name" value="HNHc"/>
    <property type="match status" value="1"/>
</dbReference>
<dbReference type="OrthoDB" id="5244772at2"/>
<dbReference type="RefSeq" id="WP_012949786.1">
    <property type="nucleotide sequence ID" value="NC_013757.1"/>
</dbReference>